<keyword evidence="6" id="KW-0853">WD repeat</keyword>
<dbReference type="GO" id="GO:0044782">
    <property type="term" value="P:cilium organization"/>
    <property type="evidence" value="ECO:0007669"/>
    <property type="project" value="TreeGrafter"/>
</dbReference>
<dbReference type="InterPro" id="IPR024511">
    <property type="entry name" value="Frtz"/>
</dbReference>
<evidence type="ECO:0000256" key="5">
    <source>
        <dbReference type="ARBA" id="ARBA00022490"/>
    </source>
</evidence>
<accession>A0A814MTW7</accession>
<name>A0A814MTW7_9BILA</name>
<feature type="region of interest" description="Disordered" evidence="13">
    <location>
        <begin position="627"/>
        <end position="648"/>
    </location>
</feature>
<sequence>MSSECSLLCSLQLWTLKYAGLHERDISVHSYQQKPPPTKTSILPFMNHASSSSSTNDKTPKKAAYYDEYNDYFTSRSLPFHISNKIFHNLRDKLIELDNLLSTLKIIRTIWLRFDVVFLAFSNGTFVFIFIDKIGRMLKDISIDKTTLTKKFHITTTISDIYLNSFGFYIIYDTLSKIDIFRFNTPIRSFDSKFNLANESIRTISEELPPYSNTIPVRRWFNINHESHTVTVWWSMLAEGISTNGHSIDGDKKKSRFNCLSIIFLVSNENEKDKDKDKDKEKMYSIQTETANPYYCSSTPSGLTTVEMNEHQDKTGLERTYELSIYYYENFRSVPLRLVHIPSLSSSILYVIRSSSYTILCLLDNTLISIDEINHVQRSKLCVLTRNLTGLWWIIDNLVFAIADEQGSLIFYDIALNPIWPVLSSFKKLNFNHLLNLNQYLVSIDQLVVKNTTSTSSNLTLLLQFSQGGPIGLLDIHFPFQNIHSLFKFYLNTQNYSYIIDLLWCLDWTRQDNDCRLAISYISQDLFRRMNTNELFYLEQILRTFYSPLRPISDASILRNRSFINQIATKFFYYLLKGKFYSQAIQLAKHLDNRTIYLDLYYACDYDNEKSIMNICAQKLQLNNNNNSDTENDDNESGLSVTSSDDESENNKIIKQKYTMMDEKQYGDIKEILNSAIEHYKLEENLYKFLIDRIHTL</sequence>
<keyword evidence="9" id="KW-0969">Cilium</keyword>
<comment type="similarity">
    <text evidence="3">Belongs to the WD repeat fritz family.</text>
</comment>
<keyword evidence="7" id="KW-0677">Repeat</keyword>
<evidence type="ECO:0000256" key="14">
    <source>
        <dbReference type="SAM" id="Phobius"/>
    </source>
</evidence>
<organism evidence="15 17">
    <name type="scientific">Adineta steineri</name>
    <dbReference type="NCBI Taxonomy" id="433720"/>
    <lineage>
        <taxon>Eukaryota</taxon>
        <taxon>Metazoa</taxon>
        <taxon>Spiralia</taxon>
        <taxon>Gnathifera</taxon>
        <taxon>Rotifera</taxon>
        <taxon>Eurotatoria</taxon>
        <taxon>Bdelloidea</taxon>
        <taxon>Adinetida</taxon>
        <taxon>Adinetidae</taxon>
        <taxon>Adineta</taxon>
    </lineage>
</organism>
<feature type="transmembrane region" description="Helical" evidence="14">
    <location>
        <begin position="152"/>
        <end position="172"/>
    </location>
</feature>
<protein>
    <submittedName>
        <fullName evidence="15">Uncharacterized protein</fullName>
    </submittedName>
</protein>
<feature type="transmembrane region" description="Helical" evidence="14">
    <location>
        <begin position="110"/>
        <end position="131"/>
    </location>
</feature>
<dbReference type="AlphaFoldDB" id="A0A814MTW7"/>
<keyword evidence="8" id="KW-0970">Cilium biogenesis/degradation</keyword>
<dbReference type="EMBL" id="CAJNON010000188">
    <property type="protein sequence ID" value="CAF1082487.1"/>
    <property type="molecule type" value="Genomic_DNA"/>
</dbReference>
<reference evidence="15" key="1">
    <citation type="submission" date="2021-02" db="EMBL/GenBank/DDBJ databases">
        <authorList>
            <person name="Nowell W R."/>
        </authorList>
    </citation>
    <scope>NUCLEOTIDE SEQUENCE</scope>
</reference>
<evidence type="ECO:0000313" key="15">
    <source>
        <dbReference type="EMBL" id="CAF1082487.1"/>
    </source>
</evidence>
<keyword evidence="14" id="KW-0812">Transmembrane</keyword>
<dbReference type="EMBL" id="CAJOAY010001479">
    <property type="protein sequence ID" value="CAF3848246.1"/>
    <property type="molecule type" value="Genomic_DNA"/>
</dbReference>
<dbReference type="Proteomes" id="UP000663891">
    <property type="component" value="Unassembled WGS sequence"/>
</dbReference>
<evidence type="ECO:0000256" key="11">
    <source>
        <dbReference type="ARBA" id="ARBA00023212"/>
    </source>
</evidence>
<dbReference type="GO" id="GO:0005886">
    <property type="term" value="C:plasma membrane"/>
    <property type="evidence" value="ECO:0007669"/>
    <property type="project" value="UniProtKB-SubCell"/>
</dbReference>
<dbReference type="Pfam" id="PF11768">
    <property type="entry name" value="Frtz"/>
    <property type="match status" value="1"/>
</dbReference>
<dbReference type="PANTHER" id="PTHR13667">
    <property type="entry name" value="HOMOLOC-13"/>
    <property type="match status" value="1"/>
</dbReference>
<keyword evidence="5" id="KW-0963">Cytoplasm</keyword>
<comment type="subcellular location">
    <subcellularLocation>
        <location evidence="1">Cell membrane</location>
    </subcellularLocation>
    <subcellularLocation>
        <location evidence="2">Cytoplasm</location>
        <location evidence="2">Cytoskeleton</location>
        <location evidence="2">Cilium axoneme</location>
    </subcellularLocation>
</comment>
<evidence type="ECO:0000256" key="3">
    <source>
        <dbReference type="ARBA" id="ARBA00006059"/>
    </source>
</evidence>
<dbReference type="PANTHER" id="PTHR13667:SF5">
    <property type="entry name" value="WD REPEAT-CONTAINING AND PLANAR CELL POLARITY EFFECTOR PROTEIN FRITZ HOMOLOG"/>
    <property type="match status" value="1"/>
</dbReference>
<dbReference type="GO" id="GO:0045184">
    <property type="term" value="P:establishment of protein localization"/>
    <property type="evidence" value="ECO:0007669"/>
    <property type="project" value="TreeGrafter"/>
</dbReference>
<gene>
    <name evidence="16" type="ORF">OKA104_LOCUS21341</name>
    <name evidence="15" type="ORF">VCS650_LOCUS19092</name>
</gene>
<dbReference type="GO" id="GO:0097541">
    <property type="term" value="C:axonemal basal plate"/>
    <property type="evidence" value="ECO:0007669"/>
    <property type="project" value="TreeGrafter"/>
</dbReference>
<keyword evidence="4" id="KW-1003">Cell membrane</keyword>
<evidence type="ECO:0000256" key="4">
    <source>
        <dbReference type="ARBA" id="ARBA00022475"/>
    </source>
</evidence>
<evidence type="ECO:0000256" key="12">
    <source>
        <dbReference type="ARBA" id="ARBA00023273"/>
    </source>
</evidence>
<evidence type="ECO:0000313" key="16">
    <source>
        <dbReference type="EMBL" id="CAF3848246.1"/>
    </source>
</evidence>
<evidence type="ECO:0000256" key="9">
    <source>
        <dbReference type="ARBA" id="ARBA00023069"/>
    </source>
</evidence>
<keyword evidence="10 14" id="KW-0472">Membrane</keyword>
<dbReference type="OrthoDB" id="10013020at2759"/>
<evidence type="ECO:0000256" key="8">
    <source>
        <dbReference type="ARBA" id="ARBA00022794"/>
    </source>
</evidence>
<evidence type="ECO:0000313" key="17">
    <source>
        <dbReference type="Proteomes" id="UP000663891"/>
    </source>
</evidence>
<keyword evidence="14" id="KW-1133">Transmembrane helix</keyword>
<proteinExistence type="inferred from homology"/>
<evidence type="ECO:0000256" key="13">
    <source>
        <dbReference type="SAM" id="MobiDB-lite"/>
    </source>
</evidence>
<evidence type="ECO:0000256" key="7">
    <source>
        <dbReference type="ARBA" id="ARBA00022737"/>
    </source>
</evidence>
<dbReference type="GO" id="GO:0007399">
    <property type="term" value="P:nervous system development"/>
    <property type="evidence" value="ECO:0007669"/>
    <property type="project" value="TreeGrafter"/>
</dbReference>
<keyword evidence="11" id="KW-0206">Cytoskeleton</keyword>
<dbReference type="Proteomes" id="UP000663881">
    <property type="component" value="Unassembled WGS sequence"/>
</dbReference>
<evidence type="ECO:0000256" key="10">
    <source>
        <dbReference type="ARBA" id="ARBA00023136"/>
    </source>
</evidence>
<evidence type="ECO:0000256" key="6">
    <source>
        <dbReference type="ARBA" id="ARBA00022574"/>
    </source>
</evidence>
<keyword evidence="12" id="KW-0966">Cell projection</keyword>
<evidence type="ECO:0000256" key="1">
    <source>
        <dbReference type="ARBA" id="ARBA00004236"/>
    </source>
</evidence>
<comment type="caution">
    <text evidence="15">The sequence shown here is derived from an EMBL/GenBank/DDBJ whole genome shotgun (WGS) entry which is preliminary data.</text>
</comment>
<evidence type="ECO:0000256" key="2">
    <source>
        <dbReference type="ARBA" id="ARBA00004430"/>
    </source>
</evidence>